<feature type="region of interest" description="Disordered" evidence="1">
    <location>
        <begin position="33"/>
        <end position="118"/>
    </location>
</feature>
<reference evidence="3" key="2">
    <citation type="journal article" date="2008" name="Nucleic Acids Res.">
        <title>The rice annotation project database (RAP-DB): 2008 update.</title>
        <authorList>
            <consortium name="The rice annotation project (RAP)"/>
        </authorList>
    </citation>
    <scope>GENOME REANNOTATION</scope>
    <source>
        <strain evidence="3">cv. Nipponbare</strain>
    </source>
</reference>
<evidence type="ECO:0000256" key="1">
    <source>
        <dbReference type="SAM" id="MobiDB-lite"/>
    </source>
</evidence>
<name>Q6I5C2_ORYSJ</name>
<reference evidence="3" key="1">
    <citation type="journal article" date="2005" name="Nature">
        <title>The map-based sequence of the rice genome.</title>
        <authorList>
            <consortium name="International rice genome sequencing project (IRGSP)"/>
            <person name="Matsumoto T."/>
            <person name="Wu J."/>
            <person name="Kanamori H."/>
            <person name="Katayose Y."/>
            <person name="Fujisawa M."/>
            <person name="Namiki N."/>
            <person name="Mizuno H."/>
            <person name="Yamamoto K."/>
            <person name="Antonio B.A."/>
            <person name="Baba T."/>
            <person name="Sakata K."/>
            <person name="Nagamura Y."/>
            <person name="Aoki H."/>
            <person name="Arikawa K."/>
            <person name="Arita K."/>
            <person name="Bito T."/>
            <person name="Chiden Y."/>
            <person name="Fujitsuka N."/>
            <person name="Fukunaka R."/>
            <person name="Hamada M."/>
            <person name="Harada C."/>
            <person name="Hayashi A."/>
            <person name="Hijishita S."/>
            <person name="Honda M."/>
            <person name="Hosokawa S."/>
            <person name="Ichikawa Y."/>
            <person name="Idonuma A."/>
            <person name="Iijima M."/>
            <person name="Ikeda M."/>
            <person name="Ikeno M."/>
            <person name="Ito K."/>
            <person name="Ito S."/>
            <person name="Ito T."/>
            <person name="Ito Y."/>
            <person name="Ito Y."/>
            <person name="Iwabuchi A."/>
            <person name="Kamiya K."/>
            <person name="Karasawa W."/>
            <person name="Kurita K."/>
            <person name="Katagiri S."/>
            <person name="Kikuta A."/>
            <person name="Kobayashi H."/>
            <person name="Kobayashi N."/>
            <person name="Machita K."/>
            <person name="Maehara T."/>
            <person name="Masukawa M."/>
            <person name="Mizubayashi T."/>
            <person name="Mukai Y."/>
            <person name="Nagasaki H."/>
            <person name="Nagata Y."/>
            <person name="Naito S."/>
            <person name="Nakashima M."/>
            <person name="Nakama Y."/>
            <person name="Nakamichi Y."/>
            <person name="Nakamura M."/>
            <person name="Meguro A."/>
            <person name="Negishi M."/>
            <person name="Ohta I."/>
            <person name="Ohta T."/>
            <person name="Okamoto M."/>
            <person name="Ono N."/>
            <person name="Saji S."/>
            <person name="Sakaguchi M."/>
            <person name="Sakai K."/>
            <person name="Shibata M."/>
            <person name="Shimokawa T."/>
            <person name="Song J."/>
            <person name="Takazaki Y."/>
            <person name="Terasawa K."/>
            <person name="Tsugane M."/>
            <person name="Tsuji K."/>
            <person name="Ueda S."/>
            <person name="Waki K."/>
            <person name="Yamagata H."/>
            <person name="Yamamoto M."/>
            <person name="Yamamoto S."/>
            <person name="Yamane H."/>
            <person name="Yoshiki S."/>
            <person name="Yoshihara R."/>
            <person name="Yukawa K."/>
            <person name="Zhong H."/>
            <person name="Yano M."/>
            <person name="Yuan Q."/>
            <person name="Ouyang S."/>
            <person name="Liu J."/>
            <person name="Jones K.M."/>
            <person name="Gansberger K."/>
            <person name="Moffat K."/>
            <person name="Hill J."/>
            <person name="Bera J."/>
            <person name="Fadrosh D."/>
            <person name="Jin S."/>
            <person name="Johri S."/>
            <person name="Kim M."/>
            <person name="Overton L."/>
            <person name="Reardon M."/>
            <person name="Tsitrin T."/>
            <person name="Vuong H."/>
            <person name="Weaver B."/>
            <person name="Ciecko A."/>
            <person name="Tallon L."/>
            <person name="Jackson J."/>
            <person name="Pai G."/>
            <person name="Aken S.V."/>
            <person name="Utterback T."/>
            <person name="Reidmuller S."/>
            <person name="Feldblyum T."/>
            <person name="Hsiao J."/>
            <person name="Zismann V."/>
            <person name="Iobst S."/>
            <person name="de Vazeille A.R."/>
            <person name="Buell C.R."/>
            <person name="Ying K."/>
            <person name="Li Y."/>
            <person name="Lu T."/>
            <person name="Huang Y."/>
            <person name="Zhao Q."/>
            <person name="Feng Q."/>
            <person name="Zhang L."/>
            <person name="Zhu J."/>
            <person name="Weng Q."/>
            <person name="Mu J."/>
            <person name="Lu Y."/>
            <person name="Fan D."/>
            <person name="Liu Y."/>
            <person name="Guan J."/>
            <person name="Zhang Y."/>
            <person name="Yu S."/>
            <person name="Liu X."/>
            <person name="Zhang Y."/>
            <person name="Hong G."/>
            <person name="Han B."/>
            <person name="Choisne N."/>
            <person name="Demange N."/>
            <person name="Orjeda G."/>
            <person name="Samain S."/>
            <person name="Cattolico L."/>
            <person name="Pelletier E."/>
            <person name="Couloux A."/>
            <person name="Segurens B."/>
            <person name="Wincker P."/>
            <person name="D'Hont A."/>
            <person name="Scarpelli C."/>
            <person name="Weissenbach J."/>
            <person name="Salanoubat M."/>
            <person name="Quetier F."/>
            <person name="Yu Y."/>
            <person name="Kim H.R."/>
            <person name="Rambo T."/>
            <person name="Currie J."/>
            <person name="Collura K."/>
            <person name="Luo M."/>
            <person name="Yang T."/>
            <person name="Ammiraju J.S.S."/>
            <person name="Engler F."/>
            <person name="Soderlund C."/>
            <person name="Wing R.A."/>
            <person name="Palmer L.E."/>
            <person name="de la Bastide M."/>
            <person name="Spiegel L."/>
            <person name="Nascimento L."/>
            <person name="Zutavern T."/>
            <person name="O'Shaughnessy A."/>
            <person name="Dike S."/>
            <person name="Dedhia N."/>
            <person name="Preston R."/>
            <person name="Balija V."/>
            <person name="McCombie W.R."/>
            <person name="Chow T."/>
            <person name="Chen H."/>
            <person name="Chung M."/>
            <person name="Chen C."/>
            <person name="Shaw J."/>
            <person name="Wu H."/>
            <person name="Hsiao K."/>
            <person name="Chao Y."/>
            <person name="Chu M."/>
            <person name="Cheng C."/>
            <person name="Hour A."/>
            <person name="Lee P."/>
            <person name="Lin S."/>
            <person name="Lin Y."/>
            <person name="Liou J."/>
            <person name="Liu S."/>
            <person name="Hsing Y."/>
            <person name="Raghuvanshi S."/>
            <person name="Mohanty A."/>
            <person name="Bharti A.K."/>
            <person name="Gaur A."/>
            <person name="Gupta V."/>
            <person name="Kumar D."/>
            <person name="Ravi V."/>
            <person name="Vij S."/>
            <person name="Kapur A."/>
            <person name="Khurana P."/>
            <person name="Khurana P."/>
            <person name="Khurana J.P."/>
            <person name="Tyagi A.K."/>
            <person name="Gaikwad K."/>
            <person name="Singh A."/>
            <person name="Dalal V."/>
            <person name="Srivastava S."/>
            <person name="Dixit A."/>
            <person name="Pal A.K."/>
            <person name="Ghazi I.A."/>
            <person name="Yadav M."/>
            <person name="Pandit A."/>
            <person name="Bhargava A."/>
            <person name="Sureshbabu K."/>
            <person name="Batra K."/>
            <person name="Sharma T.R."/>
            <person name="Mohapatra T."/>
            <person name="Singh N.K."/>
            <person name="Messing J."/>
            <person name="Nelson A.B."/>
            <person name="Fuks G."/>
            <person name="Kavchok S."/>
            <person name="Keizer G."/>
            <person name="Linton E."/>
            <person name="Llaca V."/>
            <person name="Song R."/>
            <person name="Tanyolac B."/>
            <person name="Young S."/>
            <person name="Ho-Il K."/>
            <person name="Hahn J.H."/>
            <person name="Sangsakoo G."/>
            <person name="Vanavichit A."/>
            <person name="de Mattos Luiz.A.T."/>
            <person name="Zimmer P.D."/>
            <person name="Malone G."/>
            <person name="Dellagostin O."/>
            <person name="de Oliveira A.C."/>
            <person name="Bevan M."/>
            <person name="Bancroft I."/>
            <person name="Minx P."/>
            <person name="Cordum H."/>
            <person name="Wilson R."/>
            <person name="Cheng Z."/>
            <person name="Jin W."/>
            <person name="Jiang J."/>
            <person name="Leong S.A."/>
            <person name="Iwama H."/>
            <person name="Gojobori T."/>
            <person name="Itoh T."/>
            <person name="Niimura Y."/>
            <person name="Fujii Y."/>
            <person name="Habara T."/>
            <person name="Sakai H."/>
            <person name="Sato Y."/>
            <person name="Wilson G."/>
            <person name="Kumar K."/>
            <person name="McCouch S."/>
            <person name="Juretic N."/>
            <person name="Hoen D."/>
            <person name="Wright S."/>
            <person name="Bruskiewich R."/>
            <person name="Bureau T."/>
            <person name="Miyao A."/>
            <person name="Hirochika H."/>
            <person name="Nishikawa T."/>
            <person name="Kadowaki K."/>
            <person name="Sugiura M."/>
            <person name="Burr B."/>
            <person name="Sasaki T."/>
        </authorList>
    </citation>
    <scope>NUCLEOTIDE SEQUENCE [LARGE SCALE GENOMIC DNA]</scope>
    <source>
        <strain evidence="3">cv. Nipponbare</strain>
    </source>
</reference>
<organism evidence="2 3">
    <name type="scientific">Oryza sativa subsp. japonica</name>
    <name type="common">Rice</name>
    <dbReference type="NCBI Taxonomy" id="39947"/>
    <lineage>
        <taxon>Eukaryota</taxon>
        <taxon>Viridiplantae</taxon>
        <taxon>Streptophyta</taxon>
        <taxon>Embryophyta</taxon>
        <taxon>Tracheophyta</taxon>
        <taxon>Spermatophyta</taxon>
        <taxon>Magnoliopsida</taxon>
        <taxon>Liliopsida</taxon>
        <taxon>Poales</taxon>
        <taxon>Poaceae</taxon>
        <taxon>BOP clade</taxon>
        <taxon>Oryzoideae</taxon>
        <taxon>Oryzeae</taxon>
        <taxon>Oryzinae</taxon>
        <taxon>Oryza</taxon>
        <taxon>Oryza sativa</taxon>
    </lineage>
</organism>
<feature type="compositionally biased region" description="Basic and acidic residues" evidence="1">
    <location>
        <begin position="83"/>
        <end position="100"/>
    </location>
</feature>
<evidence type="ECO:0000313" key="2">
    <source>
        <dbReference type="EMBL" id="AAT47102.1"/>
    </source>
</evidence>
<dbReference type="AlphaFoldDB" id="Q6I5C2"/>
<dbReference type="Proteomes" id="UP000000763">
    <property type="component" value="Chromosome 5"/>
</dbReference>
<evidence type="ECO:0000313" key="3">
    <source>
        <dbReference type="Proteomes" id="UP000000763"/>
    </source>
</evidence>
<feature type="compositionally biased region" description="Basic residues" evidence="1">
    <location>
        <begin position="35"/>
        <end position="48"/>
    </location>
</feature>
<feature type="region of interest" description="Disordered" evidence="1">
    <location>
        <begin position="230"/>
        <end position="249"/>
    </location>
</feature>
<dbReference type="EMBL" id="AC136226">
    <property type="protein sequence ID" value="AAT47102.1"/>
    <property type="molecule type" value="Genomic_DNA"/>
</dbReference>
<proteinExistence type="predicted"/>
<protein>
    <submittedName>
        <fullName evidence="2">Uncharacterized protein</fullName>
    </submittedName>
</protein>
<sequence length="325" mass="35505">MAGNKMPRPRHKWNSHAISRIELGKWWRRLDGGAARKRRRKRVAKTARTKGVEMASWLRWRTSASKPSTVGARTRTGSSGDGDADKPWPDDGRRREDGPRRAARTSAPRIVTSPRLAPPTGHPVWPFTTSAPAAPFQLLAVYCHIRAARLSPPRQRRVDARHTGPPARVGVGVRPRRQRPPDGSSVTAILNASSATKSSTRGHGEGRVVEVVHGLGLALRAAVALAPRHGGDHACPRRRGCGSPVHRTAATAPDGEILSCRRRTPPQSGITGAERLGGSGMPFRAFIPRLLHRLPRRRLPSARHPEVFLDSHPQAVQVVGNTKQQ</sequence>
<feature type="compositionally biased region" description="Low complexity" evidence="1">
    <location>
        <begin position="164"/>
        <end position="173"/>
    </location>
</feature>
<gene>
    <name evidence="2" type="primary">OSJNBb0067H15.9</name>
</gene>
<feature type="region of interest" description="Disordered" evidence="1">
    <location>
        <begin position="153"/>
        <end position="186"/>
    </location>
</feature>
<accession>Q6I5C2</accession>